<protein>
    <submittedName>
        <fullName evidence="2">Uncharacterized protein</fullName>
    </submittedName>
</protein>
<feature type="compositionally biased region" description="Basic and acidic residues" evidence="1">
    <location>
        <begin position="424"/>
        <end position="442"/>
    </location>
</feature>
<name>A0A644UI42_9ZZZZ</name>
<dbReference type="AlphaFoldDB" id="A0A644UI42"/>
<accession>A0A644UI42</accession>
<sequence>MLVLNWMRKVPRRPGTVKCLWDRGTKKGRALPELLLSCRKRRQNLRRRNPGNVLRAIVGDLSHPPKNLVLVEAGHSALRDYLIAVDIDGNNVVRSHRVNDGGVPVVDGLDVEIVKIDQDEVGFLADFQGADIAVEAEGFGAAQRRRAHRLPGGDDIAPAFPDLLHLGEEVEHALHVHAVAREGAVGGEPQGDARGLKARRGADETAGFGVGSRAVGDPQASLSGQVDIGIVQVEHVDRQKTGGEEAGNGVQIAQDRAAEPGEFLVLEIHFRHVHHNFDIELFGFPDYLSQVFRVHGVGSVGGEAGLDAGMAVPVPDEISGIVDAAVTFGGVGRRVAEDGLAENGPQARFVRGLGDLVLEIVHVGEGGRARSSHFREAVKGGPVGEVPGHQVSFQREDHLGETVGNVLAGAAEGGHGDMGMGVDHAGHEESPRRLDAPLRRPEPAFGGGPEGGDPPVFHRDIAGG</sequence>
<organism evidence="2">
    <name type="scientific">bioreactor metagenome</name>
    <dbReference type="NCBI Taxonomy" id="1076179"/>
    <lineage>
        <taxon>unclassified sequences</taxon>
        <taxon>metagenomes</taxon>
        <taxon>ecological metagenomes</taxon>
    </lineage>
</organism>
<comment type="caution">
    <text evidence="2">The sequence shown here is derived from an EMBL/GenBank/DDBJ whole genome shotgun (WGS) entry which is preliminary data.</text>
</comment>
<dbReference type="EMBL" id="VSSQ01000118">
    <property type="protein sequence ID" value="MPL78677.1"/>
    <property type="molecule type" value="Genomic_DNA"/>
</dbReference>
<reference evidence="2" key="1">
    <citation type="submission" date="2019-08" db="EMBL/GenBank/DDBJ databases">
        <authorList>
            <person name="Kucharzyk K."/>
            <person name="Murdoch R.W."/>
            <person name="Higgins S."/>
            <person name="Loffler F."/>
        </authorList>
    </citation>
    <scope>NUCLEOTIDE SEQUENCE</scope>
</reference>
<evidence type="ECO:0000256" key="1">
    <source>
        <dbReference type="SAM" id="MobiDB-lite"/>
    </source>
</evidence>
<gene>
    <name evidence="2" type="ORF">SDC9_24547</name>
</gene>
<feature type="region of interest" description="Disordered" evidence="1">
    <location>
        <begin position="413"/>
        <end position="464"/>
    </location>
</feature>
<proteinExistence type="predicted"/>
<evidence type="ECO:0000313" key="2">
    <source>
        <dbReference type="EMBL" id="MPL78677.1"/>
    </source>
</evidence>